<dbReference type="EMBL" id="CP119075">
    <property type="protein sequence ID" value="WED63809.1"/>
    <property type="molecule type" value="Genomic_DNA"/>
</dbReference>
<dbReference type="SUPFAM" id="SSF55874">
    <property type="entry name" value="ATPase domain of HSP90 chaperone/DNA topoisomerase II/histidine kinase"/>
    <property type="match status" value="1"/>
</dbReference>
<feature type="transmembrane region" description="Helical" evidence="7">
    <location>
        <begin position="46"/>
        <end position="67"/>
    </location>
</feature>
<dbReference type="Proteomes" id="UP001218638">
    <property type="component" value="Chromosome"/>
</dbReference>
<evidence type="ECO:0000256" key="4">
    <source>
        <dbReference type="ARBA" id="ARBA00022679"/>
    </source>
</evidence>
<evidence type="ECO:0000256" key="5">
    <source>
        <dbReference type="ARBA" id="ARBA00022777"/>
    </source>
</evidence>
<evidence type="ECO:0000313" key="9">
    <source>
        <dbReference type="EMBL" id="WED63809.1"/>
    </source>
</evidence>
<dbReference type="AlphaFoldDB" id="A0AAE9ZVF6"/>
<dbReference type="InterPro" id="IPR036097">
    <property type="entry name" value="HisK_dim/P_sf"/>
</dbReference>
<keyword evidence="7" id="KW-1133">Transmembrane helix</keyword>
<dbReference type="PRINTS" id="PR00344">
    <property type="entry name" value="BCTRLSENSOR"/>
</dbReference>
<comment type="catalytic activity">
    <reaction evidence="1">
        <text>ATP + protein L-histidine = ADP + protein N-phospho-L-histidine.</text>
        <dbReference type="EC" id="2.7.13.3"/>
    </reaction>
</comment>
<keyword evidence="6" id="KW-0902">Two-component regulatory system</keyword>
<feature type="transmembrane region" description="Helical" evidence="7">
    <location>
        <begin position="165"/>
        <end position="182"/>
    </location>
</feature>
<keyword evidence="7" id="KW-0812">Transmembrane</keyword>
<evidence type="ECO:0000256" key="1">
    <source>
        <dbReference type="ARBA" id="ARBA00000085"/>
    </source>
</evidence>
<dbReference type="PANTHER" id="PTHR43711:SF1">
    <property type="entry name" value="HISTIDINE KINASE 1"/>
    <property type="match status" value="1"/>
</dbReference>
<dbReference type="Gene3D" id="3.30.565.10">
    <property type="entry name" value="Histidine kinase-like ATPase, C-terminal domain"/>
    <property type="match status" value="1"/>
</dbReference>
<dbReference type="FunFam" id="3.30.565.10:FF:000006">
    <property type="entry name" value="Sensor histidine kinase WalK"/>
    <property type="match status" value="1"/>
</dbReference>
<name>A0AAE9ZVF6_9BACT</name>
<dbReference type="InterPro" id="IPR005467">
    <property type="entry name" value="His_kinase_dom"/>
</dbReference>
<dbReference type="KEGG" id="slom:PXH66_15840"/>
<evidence type="ECO:0000259" key="8">
    <source>
        <dbReference type="PROSITE" id="PS50109"/>
    </source>
</evidence>
<keyword evidence="5 9" id="KW-0418">Kinase</keyword>
<keyword evidence="3" id="KW-0597">Phosphoprotein</keyword>
<dbReference type="Pfam" id="PF02518">
    <property type="entry name" value="HATPase_c"/>
    <property type="match status" value="1"/>
</dbReference>
<evidence type="ECO:0000256" key="7">
    <source>
        <dbReference type="SAM" id="Phobius"/>
    </source>
</evidence>
<dbReference type="Gene3D" id="1.10.287.130">
    <property type="match status" value="1"/>
</dbReference>
<dbReference type="SMART" id="SM00387">
    <property type="entry name" value="HATPase_c"/>
    <property type="match status" value="1"/>
</dbReference>
<dbReference type="InterPro" id="IPR050736">
    <property type="entry name" value="Sensor_HK_Regulatory"/>
</dbReference>
<dbReference type="PANTHER" id="PTHR43711">
    <property type="entry name" value="TWO-COMPONENT HISTIDINE KINASE"/>
    <property type="match status" value="1"/>
</dbReference>
<dbReference type="RefSeq" id="WP_330930512.1">
    <property type="nucleotide sequence ID" value="NZ_CP119075.1"/>
</dbReference>
<protein>
    <recommendedName>
        <fullName evidence="2">histidine kinase</fullName>
        <ecNumber evidence="2">2.7.13.3</ecNumber>
    </recommendedName>
</protein>
<evidence type="ECO:0000256" key="3">
    <source>
        <dbReference type="ARBA" id="ARBA00022553"/>
    </source>
</evidence>
<evidence type="ECO:0000313" key="10">
    <source>
        <dbReference type="Proteomes" id="UP001218638"/>
    </source>
</evidence>
<dbReference type="InterPro" id="IPR036890">
    <property type="entry name" value="HATPase_C_sf"/>
</dbReference>
<keyword evidence="10" id="KW-1185">Reference proteome</keyword>
<dbReference type="GO" id="GO:0000155">
    <property type="term" value="F:phosphorelay sensor kinase activity"/>
    <property type="evidence" value="ECO:0007669"/>
    <property type="project" value="InterPro"/>
</dbReference>
<organism evidence="9 10">
    <name type="scientific">Synoicihabitans lomoniglobus</name>
    <dbReference type="NCBI Taxonomy" id="2909285"/>
    <lineage>
        <taxon>Bacteria</taxon>
        <taxon>Pseudomonadati</taxon>
        <taxon>Verrucomicrobiota</taxon>
        <taxon>Opitutia</taxon>
        <taxon>Opitutales</taxon>
        <taxon>Opitutaceae</taxon>
        <taxon>Synoicihabitans</taxon>
    </lineage>
</organism>
<feature type="transmembrane region" description="Helical" evidence="7">
    <location>
        <begin position="188"/>
        <end position="206"/>
    </location>
</feature>
<gene>
    <name evidence="9" type="ORF">PXH66_15840</name>
</gene>
<evidence type="ECO:0000256" key="2">
    <source>
        <dbReference type="ARBA" id="ARBA00012438"/>
    </source>
</evidence>
<dbReference type="CDD" id="cd00082">
    <property type="entry name" value="HisKA"/>
    <property type="match status" value="1"/>
</dbReference>
<feature type="domain" description="Histidine kinase" evidence="8">
    <location>
        <begin position="251"/>
        <end position="468"/>
    </location>
</feature>
<keyword evidence="4" id="KW-0808">Transferase</keyword>
<feature type="transmembrane region" description="Helical" evidence="7">
    <location>
        <begin position="141"/>
        <end position="158"/>
    </location>
</feature>
<sequence>MSEITTSPFASANQNWRSTFFAEPETRHAETFSREITWDNLNRGRIINRFTIVLSILLIAIPDLQLWRSGGWTHTPELIWWLWLHIALLCATITIEIVAHARRRAHPREVVPGDATCLQVCCLAIMALLVVSTLIQQKITGQVSSVLLGIGVYASCFYTRPRVSLGFIGGSAVILMTLLPFVQPAPAVLSNHIVIIGVFAMIFWLASRLIYSLRVRDFSHIRTIAEQAHSLEQANDELRQAHSLKSELVGIAVHDLRDPLNAISGLAQELEHELPPGSPARNLVGGIEQSARRISHLVENLLTEAERESRGLELDRQLTELNPIADDIVDDYSWLAGTKHLKLFNDIEGEQSVFAQVDPRKFRQLLENLVSNAVKYSSPGGVIRIVMSPLPPHGVHLEVHDSGAGLLPEDHDRIFGKFARLSASPTQGEGTTGLGLAIVKTIAEAHGGRVWAESPGRHQGSTFFVELP</sequence>
<evidence type="ECO:0000256" key="6">
    <source>
        <dbReference type="ARBA" id="ARBA00023012"/>
    </source>
</evidence>
<reference evidence="9" key="1">
    <citation type="submission" date="2023-03" db="EMBL/GenBank/DDBJ databases">
        <title>Lomoglobus Profundus gen. nov., sp. nov., a novel member of the phylum Verrucomicrobia, isolated from deep-marine sediment of South China Sea.</title>
        <authorList>
            <person name="Ahmad T."/>
            <person name="Ishaq S.E."/>
            <person name="Wang F."/>
        </authorList>
    </citation>
    <scope>NUCLEOTIDE SEQUENCE</scope>
    <source>
        <strain evidence="9">LMO-M01</strain>
    </source>
</reference>
<dbReference type="SUPFAM" id="SSF47384">
    <property type="entry name" value="Homodimeric domain of signal transducing histidine kinase"/>
    <property type="match status" value="1"/>
</dbReference>
<dbReference type="PROSITE" id="PS50109">
    <property type="entry name" value="HIS_KIN"/>
    <property type="match status" value="1"/>
</dbReference>
<dbReference type="InterPro" id="IPR004358">
    <property type="entry name" value="Sig_transdc_His_kin-like_C"/>
</dbReference>
<dbReference type="SMART" id="SM00388">
    <property type="entry name" value="HisKA"/>
    <property type="match status" value="1"/>
</dbReference>
<dbReference type="Pfam" id="PF00512">
    <property type="entry name" value="HisKA"/>
    <property type="match status" value="1"/>
</dbReference>
<feature type="transmembrane region" description="Helical" evidence="7">
    <location>
        <begin position="79"/>
        <end position="99"/>
    </location>
</feature>
<dbReference type="InterPro" id="IPR003661">
    <property type="entry name" value="HisK_dim/P_dom"/>
</dbReference>
<feature type="transmembrane region" description="Helical" evidence="7">
    <location>
        <begin position="111"/>
        <end position="135"/>
    </location>
</feature>
<proteinExistence type="predicted"/>
<dbReference type="InterPro" id="IPR003594">
    <property type="entry name" value="HATPase_dom"/>
</dbReference>
<dbReference type="EC" id="2.7.13.3" evidence="2"/>
<accession>A0AAE9ZVF6</accession>
<keyword evidence="7" id="KW-0472">Membrane</keyword>